<dbReference type="InterPro" id="IPR020583">
    <property type="entry name" value="Inositol_monoP_metal-BS"/>
</dbReference>
<dbReference type="GO" id="GO:0007165">
    <property type="term" value="P:signal transduction"/>
    <property type="evidence" value="ECO:0007669"/>
    <property type="project" value="TreeGrafter"/>
</dbReference>
<dbReference type="GO" id="GO:0006021">
    <property type="term" value="P:inositol biosynthetic process"/>
    <property type="evidence" value="ECO:0007669"/>
    <property type="project" value="UniProtKB-UniPathway"/>
</dbReference>
<keyword evidence="4 7" id="KW-0479">Metal-binding</keyword>
<dbReference type="EC" id="3.1.3.25" evidence="8"/>
<keyword evidence="11" id="KW-1185">Reference proteome</keyword>
<dbReference type="PANTHER" id="PTHR20854">
    <property type="entry name" value="INOSITOL MONOPHOSPHATASE"/>
    <property type="match status" value="1"/>
</dbReference>
<dbReference type="Gene3D" id="3.40.190.80">
    <property type="match status" value="1"/>
</dbReference>
<dbReference type="GO" id="GO:0046872">
    <property type="term" value="F:metal ion binding"/>
    <property type="evidence" value="ECO:0007669"/>
    <property type="project" value="UniProtKB-KW"/>
</dbReference>
<feature type="binding site" evidence="7">
    <location>
        <position position="119"/>
    </location>
    <ligand>
        <name>Mg(2+)</name>
        <dbReference type="ChEBI" id="CHEBI:18420"/>
        <label>1</label>
        <note>catalytic</note>
    </ligand>
</feature>
<dbReference type="PROSITE" id="PS00630">
    <property type="entry name" value="IMP_2"/>
    <property type="match status" value="1"/>
</dbReference>
<evidence type="ECO:0000313" key="10">
    <source>
        <dbReference type="EMBL" id="SLM34199.1"/>
    </source>
</evidence>
<feature type="binding site" evidence="7">
    <location>
        <position position="266"/>
    </location>
    <ligand>
        <name>Mg(2+)</name>
        <dbReference type="ChEBI" id="CHEBI:18420"/>
        <label>1</label>
        <note>catalytic</note>
    </ligand>
</feature>
<comment type="cofactor">
    <cofactor evidence="2 7 8">
        <name>Mg(2+)</name>
        <dbReference type="ChEBI" id="CHEBI:18420"/>
    </cofactor>
</comment>
<dbReference type="Gene3D" id="3.30.540.10">
    <property type="entry name" value="Fructose-1,6-Bisphosphatase, subunit A, domain 1"/>
    <property type="match status" value="1"/>
</dbReference>
<dbReference type="UniPathway" id="UPA00823">
    <property type="reaction ID" value="UER00788"/>
</dbReference>
<feature type="binding site" evidence="7">
    <location>
        <position position="116"/>
    </location>
    <ligand>
        <name>Mg(2+)</name>
        <dbReference type="ChEBI" id="CHEBI:18420"/>
        <label>1</label>
        <note>catalytic</note>
    </ligand>
</feature>
<reference evidence="11" key="1">
    <citation type="submission" date="2017-03" db="EMBL/GenBank/DDBJ databases">
        <authorList>
            <person name="Sharma R."/>
            <person name="Thines M."/>
        </authorList>
    </citation>
    <scope>NUCLEOTIDE SEQUENCE [LARGE SCALE GENOMIC DNA]</scope>
</reference>
<dbReference type="FunFam" id="3.30.540.10:FF:000004">
    <property type="entry name" value="Inositol-1-monophosphatase"/>
    <property type="match status" value="1"/>
</dbReference>
<dbReference type="AlphaFoldDB" id="A0A1W5CU51"/>
<evidence type="ECO:0000256" key="9">
    <source>
        <dbReference type="SAM" id="MobiDB-lite"/>
    </source>
</evidence>
<feature type="binding site" evidence="7">
    <location>
        <position position="96"/>
    </location>
    <ligand>
        <name>Mg(2+)</name>
        <dbReference type="ChEBI" id="CHEBI:18420"/>
        <label>1</label>
        <note>catalytic</note>
    </ligand>
</feature>
<comment type="pathway">
    <text evidence="8">Polyol metabolism; myo-inositol biosynthesis; myo-inositol from D-glucose 6-phosphate: step 2/2.</text>
</comment>
<proteinExistence type="inferred from homology"/>
<evidence type="ECO:0000256" key="4">
    <source>
        <dbReference type="ARBA" id="ARBA00022723"/>
    </source>
</evidence>
<comment type="similarity">
    <text evidence="3 8">Belongs to the inositol monophosphatase superfamily.</text>
</comment>
<evidence type="ECO:0000313" key="11">
    <source>
        <dbReference type="Proteomes" id="UP000192927"/>
    </source>
</evidence>
<dbReference type="EMBL" id="FWEW01000254">
    <property type="protein sequence ID" value="SLM34199.1"/>
    <property type="molecule type" value="Genomic_DNA"/>
</dbReference>
<feature type="region of interest" description="Disordered" evidence="9">
    <location>
        <begin position="1"/>
        <end position="24"/>
    </location>
</feature>
<dbReference type="PROSITE" id="PS00629">
    <property type="entry name" value="IMP_1"/>
    <property type="match status" value="1"/>
</dbReference>
<sequence>MRQRHNSDLDLPDSTYASLTPSPPTMLDPDLDHIHDLLVSLAKSAGVMLMTASTFTRTFTPKANTADLVTETDHAIERMLSTALHETYPDYKFLGEETHIPGSTAGLTLDPTFVVDPIDGTLNFVHGYPYTSISLAFVSKRLPLVGVVYNPFTSQLYSAIAGCGAHLHVLDCHGNIQRKTRLPLRQPPPALTGLQNALVAVEWGNERKGNNWRVKSQLFAALAACKEDGGAMVQSIRSLGSAALNVCAVADGTVDLYWQAGCWVWDVAAGWIILKEAGGIVASANPGDWEPRVDGRMYCFVRGARDGQEEIVEELWGLVRGRVEYPVS</sequence>
<feature type="binding site" evidence="7">
    <location>
        <position position="118"/>
    </location>
    <ligand>
        <name>Mg(2+)</name>
        <dbReference type="ChEBI" id="CHEBI:18420"/>
        <label>1</label>
        <note>catalytic</note>
    </ligand>
</feature>
<evidence type="ECO:0000256" key="6">
    <source>
        <dbReference type="ARBA" id="ARBA00022842"/>
    </source>
</evidence>
<name>A0A1W5CU51_9LECA</name>
<dbReference type="Proteomes" id="UP000192927">
    <property type="component" value="Unassembled WGS sequence"/>
</dbReference>
<dbReference type="InterPro" id="IPR000760">
    <property type="entry name" value="Inositol_monophosphatase-like"/>
</dbReference>
<dbReference type="PRINTS" id="PR00377">
    <property type="entry name" value="IMPHPHTASES"/>
</dbReference>
<evidence type="ECO:0000256" key="1">
    <source>
        <dbReference type="ARBA" id="ARBA00001033"/>
    </source>
</evidence>
<dbReference type="GO" id="GO:0008934">
    <property type="term" value="F:inositol monophosphate 1-phosphatase activity"/>
    <property type="evidence" value="ECO:0007669"/>
    <property type="project" value="InterPro"/>
</dbReference>
<comment type="catalytic activity">
    <reaction evidence="1 8">
        <text>a myo-inositol phosphate + H2O = myo-inositol + phosphate</text>
        <dbReference type="Rhea" id="RHEA:24056"/>
        <dbReference type="ChEBI" id="CHEBI:15377"/>
        <dbReference type="ChEBI" id="CHEBI:17268"/>
        <dbReference type="ChEBI" id="CHEBI:43474"/>
        <dbReference type="ChEBI" id="CHEBI:84139"/>
        <dbReference type="EC" id="3.1.3.25"/>
    </reaction>
</comment>
<dbReference type="Pfam" id="PF00459">
    <property type="entry name" value="Inositol_P"/>
    <property type="match status" value="1"/>
</dbReference>
<protein>
    <recommendedName>
        <fullName evidence="8">Inositol-1-monophosphatase</fullName>
        <ecNumber evidence="8">3.1.3.25</ecNumber>
    </recommendedName>
</protein>
<dbReference type="GO" id="GO:0046854">
    <property type="term" value="P:phosphatidylinositol phosphate biosynthetic process"/>
    <property type="evidence" value="ECO:0007669"/>
    <property type="project" value="InterPro"/>
</dbReference>
<evidence type="ECO:0000256" key="5">
    <source>
        <dbReference type="ARBA" id="ARBA00022801"/>
    </source>
</evidence>
<evidence type="ECO:0000256" key="2">
    <source>
        <dbReference type="ARBA" id="ARBA00001946"/>
    </source>
</evidence>
<dbReference type="SUPFAM" id="SSF56655">
    <property type="entry name" value="Carbohydrate phosphatase"/>
    <property type="match status" value="1"/>
</dbReference>
<evidence type="ECO:0000256" key="8">
    <source>
        <dbReference type="RuleBase" id="RU364068"/>
    </source>
</evidence>
<keyword evidence="5 8" id="KW-0378">Hydrolase</keyword>
<accession>A0A1W5CU51</accession>
<dbReference type="PANTHER" id="PTHR20854:SF4">
    <property type="entry name" value="INOSITOL-1-MONOPHOSPHATASE-RELATED"/>
    <property type="match status" value="1"/>
</dbReference>
<evidence type="ECO:0000256" key="7">
    <source>
        <dbReference type="PIRSR" id="PIRSR600760-2"/>
    </source>
</evidence>
<organism evidence="10 11">
    <name type="scientific">Lasallia pustulata</name>
    <dbReference type="NCBI Taxonomy" id="136370"/>
    <lineage>
        <taxon>Eukaryota</taxon>
        <taxon>Fungi</taxon>
        <taxon>Dikarya</taxon>
        <taxon>Ascomycota</taxon>
        <taxon>Pezizomycotina</taxon>
        <taxon>Lecanoromycetes</taxon>
        <taxon>OSLEUM clade</taxon>
        <taxon>Umbilicariomycetidae</taxon>
        <taxon>Umbilicariales</taxon>
        <taxon>Umbilicariaceae</taxon>
        <taxon>Lasallia</taxon>
    </lineage>
</organism>
<dbReference type="CDD" id="cd01639">
    <property type="entry name" value="IMPase"/>
    <property type="match status" value="1"/>
</dbReference>
<keyword evidence="6 7" id="KW-0460">Magnesium</keyword>
<dbReference type="InterPro" id="IPR033942">
    <property type="entry name" value="IMPase"/>
</dbReference>
<dbReference type="FunFam" id="3.40.190.80:FF:000012">
    <property type="entry name" value="Inositol-1-monophosphatase"/>
    <property type="match status" value="1"/>
</dbReference>
<evidence type="ECO:0000256" key="3">
    <source>
        <dbReference type="ARBA" id="ARBA00009759"/>
    </source>
</evidence>
<dbReference type="InterPro" id="IPR020550">
    <property type="entry name" value="Inositol_monophosphatase_CS"/>
</dbReference>